<proteinExistence type="predicted"/>
<organism evidence="1 2">
    <name type="scientific">Pleurodeles waltl</name>
    <name type="common">Iberian ribbed newt</name>
    <dbReference type="NCBI Taxonomy" id="8319"/>
    <lineage>
        <taxon>Eukaryota</taxon>
        <taxon>Metazoa</taxon>
        <taxon>Chordata</taxon>
        <taxon>Craniata</taxon>
        <taxon>Vertebrata</taxon>
        <taxon>Euteleostomi</taxon>
        <taxon>Amphibia</taxon>
        <taxon>Batrachia</taxon>
        <taxon>Caudata</taxon>
        <taxon>Salamandroidea</taxon>
        <taxon>Salamandridae</taxon>
        <taxon>Pleurodelinae</taxon>
        <taxon>Pleurodeles</taxon>
    </lineage>
</organism>
<keyword evidence="2" id="KW-1185">Reference proteome</keyword>
<evidence type="ECO:0008006" key="3">
    <source>
        <dbReference type="Google" id="ProtNLM"/>
    </source>
</evidence>
<reference evidence="1" key="1">
    <citation type="journal article" date="2022" name="bioRxiv">
        <title>Sequencing and chromosome-scale assembly of the giantPleurodeles waltlgenome.</title>
        <authorList>
            <person name="Brown T."/>
            <person name="Elewa A."/>
            <person name="Iarovenko S."/>
            <person name="Subramanian E."/>
            <person name="Araus A.J."/>
            <person name="Petzold A."/>
            <person name="Susuki M."/>
            <person name="Suzuki K.-i.T."/>
            <person name="Hayashi T."/>
            <person name="Toyoda A."/>
            <person name="Oliveira C."/>
            <person name="Osipova E."/>
            <person name="Leigh N.D."/>
            <person name="Simon A."/>
            <person name="Yun M.H."/>
        </authorList>
    </citation>
    <scope>NUCLEOTIDE SEQUENCE</scope>
    <source>
        <strain evidence="1">20211129_DDA</strain>
        <tissue evidence="1">Liver</tissue>
    </source>
</reference>
<protein>
    <recommendedName>
        <fullName evidence="3">Secreted protein</fullName>
    </recommendedName>
</protein>
<name>A0AAV7S1E3_PLEWA</name>
<dbReference type="Proteomes" id="UP001066276">
    <property type="component" value="Chromosome 5"/>
</dbReference>
<evidence type="ECO:0000313" key="1">
    <source>
        <dbReference type="EMBL" id="KAJ1157078.1"/>
    </source>
</evidence>
<comment type="caution">
    <text evidence="1">The sequence shown here is derived from an EMBL/GenBank/DDBJ whole genome shotgun (WGS) entry which is preliminary data.</text>
</comment>
<sequence length="69" mass="8436">MLLSNVLCVVYHPRSYRARCSLVPWFPRTRYFIVRCCARPLTKHYYRYLQQERVTLLLQRLLLLPVPRV</sequence>
<accession>A0AAV7S1E3</accession>
<gene>
    <name evidence="1" type="ORF">NDU88_009793</name>
</gene>
<dbReference type="AlphaFoldDB" id="A0AAV7S1E3"/>
<dbReference type="EMBL" id="JANPWB010000009">
    <property type="protein sequence ID" value="KAJ1157078.1"/>
    <property type="molecule type" value="Genomic_DNA"/>
</dbReference>
<evidence type="ECO:0000313" key="2">
    <source>
        <dbReference type="Proteomes" id="UP001066276"/>
    </source>
</evidence>